<dbReference type="InterPro" id="IPR038765">
    <property type="entry name" value="Papain-like_cys_pep_sf"/>
</dbReference>
<dbReference type="SUPFAM" id="SSF49785">
    <property type="entry name" value="Galactose-binding domain-like"/>
    <property type="match status" value="1"/>
</dbReference>
<dbReference type="AlphaFoldDB" id="A0A078S4G9"/>
<protein>
    <submittedName>
        <fullName evidence="1">F5/8 type C domain protein</fullName>
    </submittedName>
</protein>
<organism evidence="1 2">
    <name type="scientific">Bacteroides uniformis str. 3978 T3 ii</name>
    <dbReference type="NCBI Taxonomy" id="1339349"/>
    <lineage>
        <taxon>Bacteria</taxon>
        <taxon>Pseudomonadati</taxon>
        <taxon>Bacteroidota</taxon>
        <taxon>Bacteroidia</taxon>
        <taxon>Bacteroidales</taxon>
        <taxon>Bacteroidaceae</taxon>
        <taxon>Bacteroides</taxon>
    </lineage>
</organism>
<reference evidence="1 2" key="1">
    <citation type="submission" date="2014-04" db="EMBL/GenBank/DDBJ databases">
        <authorList>
            <person name="Sears C."/>
            <person name="Carroll K."/>
            <person name="Sack B.R."/>
            <person name="Qadri F."/>
            <person name="Myers L.L."/>
            <person name="Chung G.-T."/>
            <person name="Escheverria P."/>
            <person name="Fraser C.M."/>
            <person name="Sadzewicz L."/>
            <person name="Shefchek K.A."/>
            <person name="Tallon L."/>
            <person name="Das S.P."/>
            <person name="Daugherty S."/>
            <person name="Mongodin E.F."/>
        </authorList>
    </citation>
    <scope>NUCLEOTIDE SEQUENCE [LARGE SCALE GENOMIC DNA]</scope>
    <source>
        <strain evidence="1 2">3978 T3 ii</strain>
    </source>
</reference>
<dbReference type="PATRIC" id="fig|1339349.3.peg.971"/>
<dbReference type="InterPro" id="IPR008979">
    <property type="entry name" value="Galactose-bd-like_sf"/>
</dbReference>
<dbReference type="PROSITE" id="PS51257">
    <property type="entry name" value="PROKAR_LIPOPROTEIN"/>
    <property type="match status" value="1"/>
</dbReference>
<comment type="caution">
    <text evidence="1">The sequence shown here is derived from an EMBL/GenBank/DDBJ whole genome shotgun (WGS) entry which is preliminary data.</text>
</comment>
<dbReference type="Gene3D" id="2.60.120.260">
    <property type="entry name" value="Galactose-binding domain-like"/>
    <property type="match status" value="2"/>
</dbReference>
<dbReference type="PANTHER" id="PTHR35532">
    <property type="entry name" value="SIMILAR TO POLYHYDROXYALKANOATE DEPOLYMERASE"/>
    <property type="match status" value="1"/>
</dbReference>
<dbReference type="EMBL" id="JNHN01000109">
    <property type="protein sequence ID" value="KDS55925.1"/>
    <property type="molecule type" value="Genomic_DNA"/>
</dbReference>
<dbReference type="Proteomes" id="UP000028013">
    <property type="component" value="Unassembled WGS sequence"/>
</dbReference>
<evidence type="ECO:0000313" key="2">
    <source>
        <dbReference type="Proteomes" id="UP000028013"/>
    </source>
</evidence>
<accession>A0A078S4G9</accession>
<proteinExistence type="predicted"/>
<dbReference type="PANTHER" id="PTHR35532:SF5">
    <property type="entry name" value="CARBOHYDRATE-BINDING DOMAIN-CONTAINING PROTEIN"/>
    <property type="match status" value="1"/>
</dbReference>
<evidence type="ECO:0000313" key="1">
    <source>
        <dbReference type="EMBL" id="KDS55925.1"/>
    </source>
</evidence>
<name>A0A078S4G9_BACUN</name>
<dbReference type="SUPFAM" id="SSF54001">
    <property type="entry name" value="Cysteine proteinases"/>
    <property type="match status" value="1"/>
</dbReference>
<gene>
    <name evidence="1" type="ORF">M094_4177</name>
</gene>
<sequence>MSYSSRCCFLFIVLVPVLLLSCTDKKTEEAIQLEKALIFAGDNRVELEKVLYHYNQCVADSLKYKAAHFLIRNMPDYYSYYSPENDSIKDLYQAVAQKKMSEDVAIEVAQKKFVPFLERNQKVIYDSHVITASYLIRNIDHAFGMWEKQPWGKYIKFEDFCEYILPYRVAFEPLSEWRETYAEAAEQILDSLFIGSDVLQAYKLINENIIMKPDWFFTIRTSSVGLFDMSAEYMWNNRIGNCWNRTYFTTYLLRSIGIPCGVDYLKQAPKSATNHCWSFIVDTTGLTCDFEGGDHRMPIRDRFVTFYELKGKIYRKMFASQKLQLEEVNQEKGIPFSLSDKHEKDVSGEYFPNERIAVRCENIPKRTNIAYLCLFNNSEWIPVDWAEIKDDTARFEHMDWRNIVYLVGYYKEGRIIPAAPPILTTEMAKHTISARPNMQKKNKMRLERKYTEAPIIIFLRDLLLDGRFQGSNSPDFKNTIDMHVITQRPPGSYLTVKLDTVYKFRYVRFLARDGIRSDISEVEFYSPSDSVNPLKGIPMGNPPVDGDNSHRMEMAFDGDPLTCYASANLNNAWVGLDFGKKTEINKIRFAPRGDDNSVREGDEYELKYLSMDGWVSLGRQTARTYFLEFSGGPDKALYLLSNLTRGREERPFTYENDTQVWW</sequence>